<dbReference type="AlphaFoldDB" id="A0A1M5B1K2"/>
<sequence>MDHSHPGTGITKAKAARVEKNRCHNLQQNPSEGSMTIRRMHSELSHIHRIVWTQPGQPLVCVHPKQKVIWNTHNKAEQPGCFA</sequence>
<keyword evidence="3" id="KW-1185">Reference proteome</keyword>
<feature type="region of interest" description="Disordered" evidence="1">
    <location>
        <begin position="1"/>
        <end position="33"/>
    </location>
</feature>
<dbReference type="Proteomes" id="UP000184368">
    <property type="component" value="Unassembled WGS sequence"/>
</dbReference>
<name>A0A1M5B1K2_9BACT</name>
<protein>
    <submittedName>
        <fullName evidence="2">Uncharacterized protein</fullName>
    </submittedName>
</protein>
<gene>
    <name evidence="2" type="ORF">SAMN05444008_10797</name>
</gene>
<accession>A0A1M5B1K2</accession>
<evidence type="ECO:0000313" key="2">
    <source>
        <dbReference type="EMBL" id="SHF36345.1"/>
    </source>
</evidence>
<feature type="compositionally biased region" description="Polar residues" evidence="1">
    <location>
        <begin position="24"/>
        <end position="33"/>
    </location>
</feature>
<dbReference type="EMBL" id="FQUO01000007">
    <property type="protein sequence ID" value="SHF36345.1"/>
    <property type="molecule type" value="Genomic_DNA"/>
</dbReference>
<evidence type="ECO:0000256" key="1">
    <source>
        <dbReference type="SAM" id="MobiDB-lite"/>
    </source>
</evidence>
<evidence type="ECO:0000313" key="3">
    <source>
        <dbReference type="Proteomes" id="UP000184368"/>
    </source>
</evidence>
<reference evidence="2 3" key="1">
    <citation type="submission" date="2016-11" db="EMBL/GenBank/DDBJ databases">
        <authorList>
            <person name="Jaros S."/>
            <person name="Januszkiewicz K."/>
            <person name="Wedrychowicz H."/>
        </authorList>
    </citation>
    <scope>NUCLEOTIDE SEQUENCE [LARGE SCALE GENOMIC DNA]</scope>
    <source>
        <strain evidence="2 3">DSM 26897</strain>
    </source>
</reference>
<proteinExistence type="predicted"/>
<organism evidence="2 3">
    <name type="scientific">Cnuella takakiae</name>
    <dbReference type="NCBI Taxonomy" id="1302690"/>
    <lineage>
        <taxon>Bacteria</taxon>
        <taxon>Pseudomonadati</taxon>
        <taxon>Bacteroidota</taxon>
        <taxon>Chitinophagia</taxon>
        <taxon>Chitinophagales</taxon>
        <taxon>Chitinophagaceae</taxon>
        <taxon>Cnuella</taxon>
    </lineage>
</organism>